<dbReference type="EMBL" id="VIWP01000015">
    <property type="protein sequence ID" value="TWF46352.1"/>
    <property type="molecule type" value="Genomic_DNA"/>
</dbReference>
<evidence type="ECO:0000259" key="2">
    <source>
        <dbReference type="Pfam" id="PF12697"/>
    </source>
</evidence>
<organism evidence="3 4">
    <name type="scientific">Neorhizobium alkalisoli</name>
    <dbReference type="NCBI Taxonomy" id="528178"/>
    <lineage>
        <taxon>Bacteria</taxon>
        <taxon>Pseudomonadati</taxon>
        <taxon>Pseudomonadota</taxon>
        <taxon>Alphaproteobacteria</taxon>
        <taxon>Hyphomicrobiales</taxon>
        <taxon>Rhizobiaceae</taxon>
        <taxon>Rhizobium/Agrobacterium group</taxon>
        <taxon>Neorhizobium</taxon>
    </lineage>
</organism>
<proteinExistence type="predicted"/>
<keyword evidence="4" id="KW-1185">Reference proteome</keyword>
<dbReference type="SUPFAM" id="SSF53474">
    <property type="entry name" value="alpha/beta-Hydrolases"/>
    <property type="match status" value="1"/>
</dbReference>
<accession>A0A561Q7L5</accession>
<dbReference type="InterPro" id="IPR029058">
    <property type="entry name" value="AB_hydrolase_fold"/>
</dbReference>
<dbReference type="InterPro" id="IPR000073">
    <property type="entry name" value="AB_hydrolase_1"/>
</dbReference>
<keyword evidence="1" id="KW-0732">Signal</keyword>
<sequence length="299" mass="33127">MKSRMSTVHFVFAVALATVFSVIGSPATAQEGPLKPFKDELFSKQTILEKADNGDYEIVDYQEMRDINGRDREPEMHVRSQYIDTAVRSVQEDQALVFGDRKLNVTRVGQAEGEAFVVIFIHGRGGDRRLGVDDQKFGGNFNRLKNLVVRNGGTYYSVSVPAFDDKGAADVGALIRYAFEQAAGRPVILACASMGGILCQHITRDKETVRYMAGMVLLGGPPDPGLPTTPFVKLGLPIYFAHGSADKVYAAQDQIDIYRKLHLAKYPVRFTLFATGSHGTPIRMVDWRKVLNFVLVAHR</sequence>
<comment type="caution">
    <text evidence="3">The sequence shown here is derived from an EMBL/GenBank/DDBJ whole genome shotgun (WGS) entry which is preliminary data.</text>
</comment>
<feature type="signal peptide" evidence="1">
    <location>
        <begin position="1"/>
        <end position="29"/>
    </location>
</feature>
<evidence type="ECO:0000256" key="1">
    <source>
        <dbReference type="SAM" id="SignalP"/>
    </source>
</evidence>
<name>A0A561Q7L5_9HYPH</name>
<protein>
    <recommendedName>
        <fullName evidence="2">AB hydrolase-1 domain-containing protein</fullName>
    </recommendedName>
</protein>
<dbReference type="Gene3D" id="3.40.50.1820">
    <property type="entry name" value="alpha/beta hydrolase"/>
    <property type="match status" value="1"/>
</dbReference>
<dbReference type="Pfam" id="PF12697">
    <property type="entry name" value="Abhydrolase_6"/>
    <property type="match status" value="1"/>
</dbReference>
<dbReference type="AlphaFoldDB" id="A0A561Q7L5"/>
<reference evidence="3 4" key="1">
    <citation type="submission" date="2019-06" db="EMBL/GenBank/DDBJ databases">
        <title>Sorghum-associated microbial communities from plants grown in Nebraska, USA.</title>
        <authorList>
            <person name="Schachtman D."/>
        </authorList>
    </citation>
    <scope>NUCLEOTIDE SEQUENCE [LARGE SCALE GENOMIC DNA]</scope>
    <source>
        <strain evidence="3 4">1225</strain>
    </source>
</reference>
<evidence type="ECO:0000313" key="3">
    <source>
        <dbReference type="EMBL" id="TWF46352.1"/>
    </source>
</evidence>
<feature type="domain" description="AB hydrolase-1" evidence="2">
    <location>
        <begin position="118"/>
        <end position="244"/>
    </location>
</feature>
<gene>
    <name evidence="3" type="ORF">FHW37_11548</name>
</gene>
<dbReference type="OrthoDB" id="9807541at2"/>
<dbReference type="Proteomes" id="UP000320653">
    <property type="component" value="Unassembled WGS sequence"/>
</dbReference>
<evidence type="ECO:0000313" key="4">
    <source>
        <dbReference type="Proteomes" id="UP000320653"/>
    </source>
</evidence>
<feature type="chain" id="PRO_5021717632" description="AB hydrolase-1 domain-containing protein" evidence="1">
    <location>
        <begin position="30"/>
        <end position="299"/>
    </location>
</feature>